<evidence type="ECO:0000313" key="2">
    <source>
        <dbReference type="EMBL" id="MBB5626031.1"/>
    </source>
</evidence>
<dbReference type="InterPro" id="IPR002397">
    <property type="entry name" value="Cyt_P450_B"/>
</dbReference>
<name>A0A7W9DP25_9ACTN</name>
<evidence type="ECO:0000313" key="3">
    <source>
        <dbReference type="Proteomes" id="UP000588112"/>
    </source>
</evidence>
<dbReference type="AlphaFoldDB" id="A0A7W9DP25"/>
<accession>A0A7W9DP25</accession>
<dbReference type="PANTHER" id="PTHR46696:SF1">
    <property type="entry name" value="CYTOCHROME P450 YJIB-RELATED"/>
    <property type="match status" value="1"/>
</dbReference>
<dbReference type="GO" id="GO:0020037">
    <property type="term" value="F:heme binding"/>
    <property type="evidence" value="ECO:0007669"/>
    <property type="project" value="InterPro"/>
</dbReference>
<dbReference type="EMBL" id="JACHBR010000001">
    <property type="protein sequence ID" value="MBB5626031.1"/>
    <property type="molecule type" value="Genomic_DNA"/>
</dbReference>
<evidence type="ECO:0000256" key="1">
    <source>
        <dbReference type="ARBA" id="ARBA00010617"/>
    </source>
</evidence>
<dbReference type="PRINTS" id="PR00359">
    <property type="entry name" value="BP450"/>
</dbReference>
<protein>
    <recommendedName>
        <fullName evidence="4">Cytochrome P450</fullName>
    </recommendedName>
</protein>
<organism evidence="2 3">
    <name type="scientific">Sphaerisporangium krabiense</name>
    <dbReference type="NCBI Taxonomy" id="763782"/>
    <lineage>
        <taxon>Bacteria</taxon>
        <taxon>Bacillati</taxon>
        <taxon>Actinomycetota</taxon>
        <taxon>Actinomycetes</taxon>
        <taxon>Streptosporangiales</taxon>
        <taxon>Streptosporangiaceae</taxon>
        <taxon>Sphaerisporangium</taxon>
    </lineage>
</organism>
<dbReference type="GO" id="GO:0016705">
    <property type="term" value="F:oxidoreductase activity, acting on paired donors, with incorporation or reduction of molecular oxygen"/>
    <property type="evidence" value="ECO:0007669"/>
    <property type="project" value="InterPro"/>
</dbReference>
<dbReference type="GO" id="GO:0005506">
    <property type="term" value="F:iron ion binding"/>
    <property type="evidence" value="ECO:0007669"/>
    <property type="project" value="InterPro"/>
</dbReference>
<sequence length="391" mass="42643">MPSDQTSTVRYYDDLACWVVWGEAAREALEDRRLSSETFEVANLTYLPADMHDRCAHLIATLSRWFALLDGERHRTARRAVQPMFSPRRIRELGGVVHTIVEEALADFGKSATADAVADLADTISARTVAHVLELPGIEQRWARALADFLAASYRREYAVRAQEALHEMEEFIDGLPDGDGEGIWARSGDGDGDGDGDRLATSSMMLFGGLETTAALITFALWYMIGHGLQGGVAASRTGEEAAAIVERVLDLYAPLGHVARVAAEDTALGGHRIARGELVMVSLDGRDLFEPPSASDLSASDLSASDLPASDGPAAHLEGRRADHLAFGHGMHYCSGASLARLTATTVLTLFARRYPEARVREVRWRRNRTYRGFEHLYLTLSGDSGVTS</sequence>
<gene>
    <name evidence="2" type="ORF">BJ981_001730</name>
</gene>
<comment type="similarity">
    <text evidence="1">Belongs to the cytochrome P450 family.</text>
</comment>
<comment type="caution">
    <text evidence="2">The sequence shown here is derived from an EMBL/GenBank/DDBJ whole genome shotgun (WGS) entry which is preliminary data.</text>
</comment>
<keyword evidence="3" id="KW-1185">Reference proteome</keyword>
<dbReference type="RefSeq" id="WP_184609686.1">
    <property type="nucleotide sequence ID" value="NZ_BOOS01000037.1"/>
</dbReference>
<evidence type="ECO:0008006" key="4">
    <source>
        <dbReference type="Google" id="ProtNLM"/>
    </source>
</evidence>
<dbReference type="SUPFAM" id="SSF48264">
    <property type="entry name" value="Cytochrome P450"/>
    <property type="match status" value="1"/>
</dbReference>
<dbReference type="Proteomes" id="UP000588112">
    <property type="component" value="Unassembled WGS sequence"/>
</dbReference>
<proteinExistence type="inferred from homology"/>
<dbReference type="Gene3D" id="1.10.630.10">
    <property type="entry name" value="Cytochrome P450"/>
    <property type="match status" value="1"/>
</dbReference>
<reference evidence="2 3" key="1">
    <citation type="submission" date="2020-08" db="EMBL/GenBank/DDBJ databases">
        <title>Sequencing the genomes of 1000 actinobacteria strains.</title>
        <authorList>
            <person name="Klenk H.-P."/>
        </authorList>
    </citation>
    <scope>NUCLEOTIDE SEQUENCE [LARGE SCALE GENOMIC DNA]</scope>
    <source>
        <strain evidence="2 3">DSM 45790</strain>
    </source>
</reference>
<dbReference type="PANTHER" id="PTHR46696">
    <property type="entry name" value="P450, PUTATIVE (EUROFUNG)-RELATED"/>
    <property type="match status" value="1"/>
</dbReference>
<dbReference type="GO" id="GO:0004497">
    <property type="term" value="F:monooxygenase activity"/>
    <property type="evidence" value="ECO:0007669"/>
    <property type="project" value="InterPro"/>
</dbReference>
<dbReference type="InterPro" id="IPR036396">
    <property type="entry name" value="Cyt_P450_sf"/>
</dbReference>